<evidence type="ECO:0000313" key="2">
    <source>
        <dbReference type="EMBL" id="PZN00741.1"/>
    </source>
</evidence>
<protein>
    <submittedName>
        <fullName evidence="2">Amidohydrolase</fullName>
    </submittedName>
</protein>
<dbReference type="Gene3D" id="2.30.40.10">
    <property type="entry name" value="Urease, subunit C, domain 1"/>
    <property type="match status" value="1"/>
</dbReference>
<dbReference type="Gene3D" id="3.20.20.140">
    <property type="entry name" value="Metal-dependent hydrolases"/>
    <property type="match status" value="1"/>
</dbReference>
<comment type="caution">
    <text evidence="2">The sequence shown here is derived from an EMBL/GenBank/DDBJ whole genome shotgun (WGS) entry which is preliminary data.</text>
</comment>
<dbReference type="Pfam" id="PF07969">
    <property type="entry name" value="Amidohydro_3"/>
    <property type="match status" value="1"/>
</dbReference>
<dbReference type="InterPro" id="IPR011059">
    <property type="entry name" value="Metal-dep_hydrolase_composite"/>
</dbReference>
<reference evidence="2" key="1">
    <citation type="submission" date="2018-05" db="EMBL/GenBank/DDBJ databases">
        <authorList>
            <person name="Lanie J.A."/>
            <person name="Ng W.-L."/>
            <person name="Kazmierczak K.M."/>
            <person name="Andrzejewski T.M."/>
            <person name="Davidsen T.M."/>
            <person name="Wayne K.J."/>
            <person name="Tettelin H."/>
            <person name="Glass J.I."/>
            <person name="Rusch D."/>
            <person name="Podicherti R."/>
            <person name="Tsui H.-C.T."/>
            <person name="Winkler M.E."/>
        </authorList>
    </citation>
    <scope>NUCLEOTIDE SEQUENCE</scope>
    <source>
        <strain evidence="2">ZC4RG45</strain>
    </source>
</reference>
<name>A0A2W4JNW0_9PSEU</name>
<gene>
    <name evidence="2" type="ORF">DIU77_02825</name>
</gene>
<evidence type="ECO:0000259" key="1">
    <source>
        <dbReference type="Pfam" id="PF07969"/>
    </source>
</evidence>
<sequence length="512" mass="53579">MAITGDTIVWVGQDGPGRALHPDAEEVPLDGAFVTPGFVDAHVHATASGLHQAGADLTGARGAQDVLALLRKAAERTPPEGVLVAHGWDESAWPDARLPSRAEIDDAVGGRPAYLTRIDVHSALVSTALVELAPHAREADGWSAEGPVRAEAHHVLRAAVRSAVTPQQRDAAQHAFLTAAAARGVVCVHECAGPDLSGWEDVAALLDKAGPGTPEVIAYWGELADDAVIDRAKRLGIRGLAGDLFVDGALGSHTARLRAPYQDEPDHNGRLYLDADDVAEHVVACTRAGLQAGFHVIGDGALDVVIEGFTRAEAEVGAAALAAGMHRLEHVEMIGRPEAEALARWNVTASVQPLFDELWGGPDGMYAQRLGKERAATLNPFSMLAATGVLLAGGSDSPVTPVDPWRSVRAAVHHRTEGSGISPRAAFTAHTKAGYRAAGVDDGISGTLVPGAPATYAVWEAGELVVAAPDPRVQRWSTDPRSRVPGLPVLEPGTPLPSCLRTVRRGVTIYAA</sequence>
<dbReference type="EMBL" id="QGUI01000064">
    <property type="protein sequence ID" value="PZN00741.1"/>
    <property type="molecule type" value="Genomic_DNA"/>
</dbReference>
<feature type="domain" description="Amidohydrolase 3" evidence="1">
    <location>
        <begin position="26"/>
        <end position="510"/>
    </location>
</feature>
<dbReference type="PANTHER" id="PTHR22642">
    <property type="entry name" value="IMIDAZOLONEPROPIONASE"/>
    <property type="match status" value="1"/>
</dbReference>
<dbReference type="SUPFAM" id="SSF51338">
    <property type="entry name" value="Composite domain of metallo-dependent hydrolases"/>
    <property type="match status" value="1"/>
</dbReference>
<dbReference type="STRING" id="1111738.GCA_000427905_01921"/>
<keyword evidence="2" id="KW-0378">Hydrolase</keyword>
<dbReference type="GO" id="GO:0016810">
    <property type="term" value="F:hydrolase activity, acting on carbon-nitrogen (but not peptide) bonds"/>
    <property type="evidence" value="ECO:0007669"/>
    <property type="project" value="InterPro"/>
</dbReference>
<accession>A0A2W4JNW0</accession>
<dbReference type="InterPro" id="IPR033932">
    <property type="entry name" value="YtcJ-like"/>
</dbReference>
<dbReference type="AlphaFoldDB" id="A0A2W4JNW0"/>
<dbReference type="Gene3D" id="3.10.310.70">
    <property type="match status" value="1"/>
</dbReference>
<dbReference type="InterPro" id="IPR032466">
    <property type="entry name" value="Metal_Hydrolase"/>
</dbReference>
<dbReference type="PANTHER" id="PTHR22642:SF2">
    <property type="entry name" value="PROTEIN LONG AFTER FAR-RED 3"/>
    <property type="match status" value="1"/>
</dbReference>
<proteinExistence type="predicted"/>
<dbReference type="CDD" id="cd01300">
    <property type="entry name" value="YtcJ_like"/>
    <property type="match status" value="1"/>
</dbReference>
<dbReference type="SUPFAM" id="SSF51556">
    <property type="entry name" value="Metallo-dependent hydrolases"/>
    <property type="match status" value="1"/>
</dbReference>
<organism evidence="2">
    <name type="scientific">Thermocrispum agreste</name>
    <dbReference type="NCBI Taxonomy" id="37925"/>
    <lineage>
        <taxon>Bacteria</taxon>
        <taxon>Bacillati</taxon>
        <taxon>Actinomycetota</taxon>
        <taxon>Actinomycetes</taxon>
        <taxon>Pseudonocardiales</taxon>
        <taxon>Pseudonocardiaceae</taxon>
        <taxon>Thermocrispum</taxon>
    </lineage>
</organism>
<dbReference type="InterPro" id="IPR013108">
    <property type="entry name" value="Amidohydro_3"/>
</dbReference>